<dbReference type="AlphaFoldDB" id="A0A7S3C513"/>
<feature type="transmembrane region" description="Helical" evidence="1">
    <location>
        <begin position="25"/>
        <end position="44"/>
    </location>
</feature>
<evidence type="ECO:0000256" key="1">
    <source>
        <dbReference type="SAM" id="Phobius"/>
    </source>
</evidence>
<proteinExistence type="predicted"/>
<organism evidence="2">
    <name type="scientific">Prasinoderma singulare</name>
    <dbReference type="NCBI Taxonomy" id="676789"/>
    <lineage>
        <taxon>Eukaryota</taxon>
        <taxon>Viridiplantae</taxon>
        <taxon>Prasinodermophyta</taxon>
        <taxon>Prasinodermophyceae</taxon>
        <taxon>Prasinodermales</taxon>
        <taxon>Prasinodermaceae</taxon>
        <taxon>Prasinoderma</taxon>
    </lineage>
</organism>
<accession>A0A7S3C513</accession>
<evidence type="ECO:0000313" key="2">
    <source>
        <dbReference type="EMBL" id="CAE0153774.1"/>
    </source>
</evidence>
<keyword evidence="1" id="KW-0812">Transmembrane</keyword>
<protein>
    <submittedName>
        <fullName evidence="2">Uncharacterized protein</fullName>
    </submittedName>
</protein>
<feature type="transmembrane region" description="Helical" evidence="1">
    <location>
        <begin position="332"/>
        <end position="353"/>
    </location>
</feature>
<keyword evidence="1" id="KW-0472">Membrane</keyword>
<gene>
    <name evidence="2" type="ORF">PSIN1315_LOCUS14356</name>
</gene>
<reference evidence="2" key="1">
    <citation type="submission" date="2021-01" db="EMBL/GenBank/DDBJ databases">
        <authorList>
            <person name="Corre E."/>
            <person name="Pelletier E."/>
            <person name="Niang G."/>
            <person name="Scheremetjew M."/>
            <person name="Finn R."/>
            <person name="Kale V."/>
            <person name="Holt S."/>
            <person name="Cochrane G."/>
            <person name="Meng A."/>
            <person name="Brown T."/>
            <person name="Cohen L."/>
        </authorList>
    </citation>
    <scope>NUCLEOTIDE SEQUENCE</scope>
    <source>
        <strain evidence="2">RCC927</strain>
    </source>
</reference>
<sequence>MARLVGSVRGLLEDVRDDAATSFKALLWLALGTAGLVMTLVLVGQGGDGHSFFAYKADLQAMQKFNQDGLLAPVATVCPMPLTCPPWCDGRRNVTCRCTPGEKIDWSFLSSVGMEGAKCEYVTGKGDGDRHGFSEGDIRQPPLVPVEYHDGRVIQHDHCLQLNWPMQWKEKGWESYITCGLYTNLKISDWDTQGAQGLLDEYPGAVYDAVAAIQFHANPNVHSPDPWEDKDTGVKKYSNAWFYSTGFRFREYQLQPVILRTDSDKFWNTKVTLHNDIQFFVPGDKHNNKANSLIPFLSFEMYYLRAEWGIEWLTEIDGTGGARHSLGLAGGIAFLLCLLNLTIFCVVATAFGWNTELVRRRMMSVGGAPEAVPYDQVPRSGGTAANAPFFQFNDGAGAAGVSADSRGAAAGTSSAAKAGGGYGSIGDA</sequence>
<dbReference type="EMBL" id="HBHY01022416">
    <property type="protein sequence ID" value="CAE0153774.1"/>
    <property type="molecule type" value="Transcribed_RNA"/>
</dbReference>
<name>A0A7S3C513_9VIRI</name>
<keyword evidence="1" id="KW-1133">Transmembrane helix</keyword>